<keyword evidence="2" id="KW-1185">Reference proteome</keyword>
<dbReference type="EMBL" id="JAPCHY010000007">
    <property type="protein sequence ID" value="MCW4472695.1"/>
    <property type="molecule type" value="Genomic_DNA"/>
</dbReference>
<gene>
    <name evidence="1" type="ORF">OK345_09275</name>
</gene>
<proteinExistence type="predicted"/>
<reference evidence="1 2" key="1">
    <citation type="submission" date="2022-10" db="EMBL/GenBank/DDBJ databases">
        <title>Xanthomonas sp. H13-6.</title>
        <authorList>
            <person name="Liu X."/>
            <person name="Deng Z."/>
            <person name="Jiang Y."/>
            <person name="Yu T."/>
            <person name="Ai J."/>
        </authorList>
    </citation>
    <scope>NUCLEOTIDE SEQUENCE [LARGE SCALE GENOMIC DNA]</scope>
    <source>
        <strain evidence="1 2">H13-6</strain>
    </source>
</reference>
<dbReference type="Proteomes" id="UP001209922">
    <property type="component" value="Unassembled WGS sequence"/>
</dbReference>
<accession>A0ABT3JW31</accession>
<sequence length="219" mass="24333">MSGFQTRRYDVFLFLAAPDAPPLWRWESWQRLAPALEPLMQSPRGRTSLRMTQFHVDDRGGDSVRFGQLGWNTASHRKWTHGSPRTLGASDAWDFHCAGVWSPGPTVCEREDNPPDTYLTITNEIRAGIARDGCRFAYSLLLARACDLPHEGMDAALALCRELTRAVLAVKIRTAWSPAFSGTSMSDWDAFGAPYRVGNHHASPDPLSAGILEGDWTGF</sequence>
<dbReference type="RefSeq" id="WP_265127680.1">
    <property type="nucleotide sequence ID" value="NZ_JAPCHY010000007.1"/>
</dbReference>
<evidence type="ECO:0000313" key="1">
    <source>
        <dbReference type="EMBL" id="MCW4472695.1"/>
    </source>
</evidence>
<comment type="caution">
    <text evidence="1">The sequence shown here is derived from an EMBL/GenBank/DDBJ whole genome shotgun (WGS) entry which is preliminary data.</text>
</comment>
<evidence type="ECO:0000313" key="2">
    <source>
        <dbReference type="Proteomes" id="UP001209922"/>
    </source>
</evidence>
<organism evidence="1 2">
    <name type="scientific">Xanthomonas chitinilytica</name>
    <dbReference type="NCBI Taxonomy" id="2989819"/>
    <lineage>
        <taxon>Bacteria</taxon>
        <taxon>Pseudomonadati</taxon>
        <taxon>Pseudomonadota</taxon>
        <taxon>Gammaproteobacteria</taxon>
        <taxon>Lysobacterales</taxon>
        <taxon>Lysobacteraceae</taxon>
        <taxon>Xanthomonas</taxon>
    </lineage>
</organism>
<protein>
    <submittedName>
        <fullName evidence="1">Uncharacterized protein</fullName>
    </submittedName>
</protein>
<name>A0ABT3JW31_9XANT</name>